<comment type="caution">
    <text evidence="1">The sequence shown here is derived from an EMBL/GenBank/DDBJ whole genome shotgun (WGS) entry which is preliminary data.</text>
</comment>
<reference evidence="1 2" key="1">
    <citation type="submission" date="2019-09" db="EMBL/GenBank/DDBJ databases">
        <title>NBRP : Genome information of microbial organism related human and environment.</title>
        <authorList>
            <person name="Hattori M."/>
            <person name="Oshima K."/>
            <person name="Inaba H."/>
            <person name="Suda W."/>
            <person name="Sakamoto M."/>
            <person name="Iino T."/>
            <person name="Kitahara M."/>
            <person name="Oshida Y."/>
            <person name="Iida T."/>
            <person name="Kudo T."/>
            <person name="Itoh T."/>
            <person name="Ohkuma M."/>
        </authorList>
    </citation>
    <scope>NUCLEOTIDE SEQUENCE [LARGE SCALE GENOMIC DNA]</scope>
    <source>
        <strain evidence="1 2">Hi-2</strain>
    </source>
</reference>
<evidence type="ECO:0000313" key="2">
    <source>
        <dbReference type="Proteomes" id="UP000322084"/>
    </source>
</evidence>
<accession>A0A5A7MT46</accession>
<evidence type="ECO:0000313" key="1">
    <source>
        <dbReference type="EMBL" id="GEQ98976.1"/>
    </source>
</evidence>
<dbReference type="AlphaFoldDB" id="A0A5A7MT46"/>
<gene>
    <name evidence="1" type="ORF">JCM17844_26130</name>
</gene>
<protein>
    <submittedName>
        <fullName evidence="1">Uncharacterized protein</fullName>
    </submittedName>
</protein>
<dbReference type="Proteomes" id="UP000322084">
    <property type="component" value="Unassembled WGS sequence"/>
</dbReference>
<organism evidence="1 2">
    <name type="scientific">Iodidimonas gelatinilytica</name>
    <dbReference type="NCBI Taxonomy" id="1236966"/>
    <lineage>
        <taxon>Bacteria</taxon>
        <taxon>Pseudomonadati</taxon>
        <taxon>Pseudomonadota</taxon>
        <taxon>Alphaproteobacteria</taxon>
        <taxon>Iodidimonadales</taxon>
        <taxon>Iodidimonadaceae</taxon>
        <taxon>Iodidimonas</taxon>
    </lineage>
</organism>
<proteinExistence type="predicted"/>
<sequence>MLRERKATRAILKADKIFDLETIVIARKIMQYPRYSRSVLWTQPYIAKHRKKTTRRNIYEPFLACKAHTLQLSEVGYFYGSDTRGPSTSYEKVR</sequence>
<name>A0A5A7MT46_9PROT</name>
<dbReference type="EMBL" id="BKCL01000011">
    <property type="protein sequence ID" value="GEQ98976.1"/>
    <property type="molecule type" value="Genomic_DNA"/>
</dbReference>